<dbReference type="GO" id="GO:0009252">
    <property type="term" value="P:peptidoglycan biosynthetic process"/>
    <property type="evidence" value="ECO:0007669"/>
    <property type="project" value="UniProtKB-KW"/>
</dbReference>
<feature type="compositionally biased region" description="Low complexity" evidence="14">
    <location>
        <begin position="722"/>
        <end position="734"/>
    </location>
</feature>
<dbReference type="NCBIfam" id="TIGR02074">
    <property type="entry name" value="PBP_1a_fam"/>
    <property type="match status" value="1"/>
</dbReference>
<dbReference type="PANTHER" id="PTHR32282">
    <property type="entry name" value="BINDING PROTEIN TRANSPEPTIDASE, PUTATIVE-RELATED"/>
    <property type="match status" value="1"/>
</dbReference>
<dbReference type="RefSeq" id="WP_120487817.1">
    <property type="nucleotide sequence ID" value="NZ_CBCPKC010000001.1"/>
</dbReference>
<dbReference type="InterPro" id="IPR001264">
    <property type="entry name" value="Glyco_trans_51"/>
</dbReference>
<dbReference type="FunFam" id="1.10.3810.10:FF:000001">
    <property type="entry name" value="Penicillin-binding protein 1A"/>
    <property type="match status" value="1"/>
</dbReference>
<sequence length="797" mass="88437">MSDQTQTRVQKNQSNKKQPAKKKQQKQNKQQSILWRAIKWLVFTMLALMIVGITAGLIVFKTYADTAPKITDKALSDTLSSNLYDIKGKVFAEIGKEQREHIDIKDVPTDVTDALISVEDMRFYKHHGIDPIRIAGAAVANITGGFGSQGGSTLTQQVIKLSLLDYTDATIKRKSQEAYLAMELEKKYSKEQILEIYINKVYMGDSVYGMSTGAKHFYNKKLSQLSIPQVALLVGIPNSPNELNPYDHPEAAKERRDTVMQRMVENGKLTQAKMDEYRAEPINTGLVPESKRTTSIESKTDSKYNNYITQVIKEVQADGKHDVYTDGLQIYTTLDRDAQQYADKLATTNKIISYSDDRLTTGFVFMDSTNGEILAIGSGNRNSKQDVKLGFNFATDINRQPGSTFKPLADYAPAIEYLNWSTAHILDDSSYQYSNGAEINNWDRSYQGNITIRQALYDSRNIPALKALQAVGLDRSLNFMEKMDFKFDRDKLGESIAIGAYDKVNPLLLTGGYGAFANNGVYNKPHTVKKITTRQGDTIEMAPESKRVMAPHTAYMITDMLKDTLTKGTGTTAAISGLQAAGKTGTTNYTDQEMSDYGISDPASVPDSWFAGYTTRYTMGVWTGYEQKKVYLSKSEQNYAKLIYREMMSYMSSKTSTEDFNQPDDVLSLSIAAKSNPPLLAAKGTTSTTELFIAGTQPFSYGTSPIDKAKKSTSKKKESSSSEKQSSSSSSSSTTEEKESESSSSTTEEKESESSSSSSQEQIKETNSKESDVPNDKPENNVTPPKRTNNTGDKKES</sequence>
<feature type="domain" description="Glycosyl transferase family 51" evidence="17">
    <location>
        <begin position="88"/>
        <end position="263"/>
    </location>
</feature>
<dbReference type="InterPro" id="IPR001460">
    <property type="entry name" value="PCN-bd_Tpept"/>
</dbReference>
<keyword evidence="15" id="KW-0472">Membrane</keyword>
<feature type="compositionally biased region" description="Basic and acidic residues" evidence="14">
    <location>
        <begin position="735"/>
        <end position="753"/>
    </location>
</feature>
<evidence type="ECO:0000256" key="4">
    <source>
        <dbReference type="ARBA" id="ARBA00022670"/>
    </source>
</evidence>
<accession>A0A2X0QIQ3</accession>
<dbReference type="AlphaFoldDB" id="A0A2X0QIQ3"/>
<evidence type="ECO:0000256" key="1">
    <source>
        <dbReference type="ARBA" id="ARBA00007090"/>
    </source>
</evidence>
<evidence type="ECO:0000256" key="5">
    <source>
        <dbReference type="ARBA" id="ARBA00022676"/>
    </source>
</evidence>
<comment type="similarity">
    <text evidence="1">In the C-terminal section; belongs to the transpeptidase family.</text>
</comment>
<evidence type="ECO:0000256" key="2">
    <source>
        <dbReference type="ARBA" id="ARBA00007739"/>
    </source>
</evidence>
<keyword evidence="10" id="KW-0511">Multifunctional enzyme</keyword>
<dbReference type="InterPro" id="IPR036950">
    <property type="entry name" value="PBP_transglycosylase"/>
</dbReference>
<keyword evidence="15" id="KW-0812">Transmembrane</keyword>
<dbReference type="PANTHER" id="PTHR32282:SF29">
    <property type="entry name" value="PENICILLIN-BINDING PROTEIN 1A"/>
    <property type="match status" value="1"/>
</dbReference>
<evidence type="ECO:0000256" key="9">
    <source>
        <dbReference type="ARBA" id="ARBA00022984"/>
    </source>
</evidence>
<proteinExistence type="inferred from homology"/>
<reference evidence="19" key="1">
    <citation type="submission" date="2018-04" db="EMBL/GenBank/DDBJ databases">
        <authorList>
            <person name="Illikoud N."/>
        </authorList>
    </citation>
    <scope>NUCLEOTIDE SEQUENCE [LARGE SCALE GENOMIC DNA]</scope>
</reference>
<dbReference type="GO" id="GO:0071555">
    <property type="term" value="P:cell wall organization"/>
    <property type="evidence" value="ECO:0007669"/>
    <property type="project" value="UniProtKB-KW"/>
</dbReference>
<evidence type="ECO:0000256" key="8">
    <source>
        <dbReference type="ARBA" id="ARBA00022960"/>
    </source>
</evidence>
<evidence type="ECO:0000256" key="3">
    <source>
        <dbReference type="ARBA" id="ARBA00022645"/>
    </source>
</evidence>
<keyword evidence="11" id="KW-0961">Cell wall biogenesis/degradation</keyword>
<dbReference type="Gene3D" id="3.40.710.10">
    <property type="entry name" value="DD-peptidase/beta-lactamase superfamily"/>
    <property type="match status" value="1"/>
</dbReference>
<evidence type="ECO:0000313" key="18">
    <source>
        <dbReference type="EMBL" id="SPP28489.1"/>
    </source>
</evidence>
<dbReference type="Pfam" id="PF00905">
    <property type="entry name" value="Transpeptidase"/>
    <property type="match status" value="1"/>
</dbReference>
<keyword evidence="15" id="KW-1133">Transmembrane helix</keyword>
<keyword evidence="7" id="KW-0378">Hydrolase</keyword>
<comment type="similarity">
    <text evidence="2">In the N-terminal section; belongs to the glycosyltransferase 51 family.</text>
</comment>
<evidence type="ECO:0000256" key="11">
    <source>
        <dbReference type="ARBA" id="ARBA00023316"/>
    </source>
</evidence>
<dbReference type="EC" id="2.4.1.129" evidence="18"/>
<feature type="region of interest" description="Disordered" evidence="14">
    <location>
        <begin position="697"/>
        <end position="797"/>
    </location>
</feature>
<dbReference type="Proteomes" id="UP000270190">
    <property type="component" value="Unassembled WGS sequence"/>
</dbReference>
<keyword evidence="5 18" id="KW-0328">Glycosyltransferase</keyword>
<feature type="region of interest" description="Disordered" evidence="14">
    <location>
        <begin position="1"/>
        <end position="28"/>
    </location>
</feature>
<evidence type="ECO:0000259" key="16">
    <source>
        <dbReference type="Pfam" id="PF00905"/>
    </source>
</evidence>
<evidence type="ECO:0000313" key="19">
    <source>
        <dbReference type="Proteomes" id="UP000270190"/>
    </source>
</evidence>
<feature type="compositionally biased region" description="Polar residues" evidence="14">
    <location>
        <begin position="780"/>
        <end position="791"/>
    </location>
</feature>
<dbReference type="InterPro" id="IPR023346">
    <property type="entry name" value="Lysozyme-like_dom_sf"/>
</dbReference>
<feature type="compositionally biased region" description="Basic and acidic residues" evidence="14">
    <location>
        <begin position="707"/>
        <end position="721"/>
    </location>
</feature>
<dbReference type="SUPFAM" id="SSF53955">
    <property type="entry name" value="Lysozyme-like"/>
    <property type="match status" value="1"/>
</dbReference>
<keyword evidence="3" id="KW-0121">Carboxypeptidase</keyword>
<gene>
    <name evidence="18" type="ORF">BTBSAS_210019</name>
</gene>
<protein>
    <submittedName>
        <fullName evidence="18">Putative peptidoglycan glycosyltransferase (Penicillin-binding protein)</fullName>
        <ecNumber evidence="18">2.4.1.129</ecNumber>
    </submittedName>
</protein>
<keyword evidence="6 18" id="KW-0808">Transferase</keyword>
<evidence type="ECO:0000256" key="13">
    <source>
        <dbReference type="ARBA" id="ARBA00049902"/>
    </source>
</evidence>
<name>A0A2X0QIQ3_BROTH</name>
<dbReference type="Pfam" id="PF00912">
    <property type="entry name" value="Transgly"/>
    <property type="match status" value="1"/>
</dbReference>
<keyword evidence="9" id="KW-0573">Peptidoglycan synthesis</keyword>
<dbReference type="GO" id="GO:0030288">
    <property type="term" value="C:outer membrane-bounded periplasmic space"/>
    <property type="evidence" value="ECO:0007669"/>
    <property type="project" value="TreeGrafter"/>
</dbReference>
<comment type="catalytic activity">
    <reaction evidence="13">
        <text>[GlcNAc-(1-&gt;4)-Mur2Ac(oyl-L-Ala-gamma-D-Glu-L-Lys-D-Ala-D-Ala)](n)-di-trans,octa-cis-undecaprenyl diphosphate + beta-D-GlcNAc-(1-&gt;4)-Mur2Ac(oyl-L-Ala-gamma-D-Glu-L-Lys-D-Ala-D-Ala)-di-trans,octa-cis-undecaprenyl diphosphate = [GlcNAc-(1-&gt;4)-Mur2Ac(oyl-L-Ala-gamma-D-Glu-L-Lys-D-Ala-D-Ala)](n+1)-di-trans,octa-cis-undecaprenyl diphosphate + di-trans,octa-cis-undecaprenyl diphosphate + H(+)</text>
        <dbReference type="Rhea" id="RHEA:23708"/>
        <dbReference type="Rhea" id="RHEA-COMP:9602"/>
        <dbReference type="Rhea" id="RHEA-COMP:9603"/>
        <dbReference type="ChEBI" id="CHEBI:15378"/>
        <dbReference type="ChEBI" id="CHEBI:58405"/>
        <dbReference type="ChEBI" id="CHEBI:60033"/>
        <dbReference type="ChEBI" id="CHEBI:78435"/>
        <dbReference type="EC" id="2.4.99.28"/>
    </reaction>
</comment>
<evidence type="ECO:0000256" key="14">
    <source>
        <dbReference type="SAM" id="MobiDB-lite"/>
    </source>
</evidence>
<feature type="domain" description="Penicillin-binding protein transpeptidase" evidence="16">
    <location>
        <begin position="362"/>
        <end position="647"/>
    </location>
</feature>
<dbReference type="GO" id="GO:0008360">
    <property type="term" value="P:regulation of cell shape"/>
    <property type="evidence" value="ECO:0007669"/>
    <property type="project" value="UniProtKB-KW"/>
</dbReference>
<evidence type="ECO:0000256" key="15">
    <source>
        <dbReference type="SAM" id="Phobius"/>
    </source>
</evidence>
<dbReference type="SUPFAM" id="SSF56601">
    <property type="entry name" value="beta-lactamase/transpeptidase-like"/>
    <property type="match status" value="1"/>
</dbReference>
<organism evidence="18 19">
    <name type="scientific">Brochothrix thermosphacta</name>
    <name type="common">Microbacterium thermosphactum</name>
    <dbReference type="NCBI Taxonomy" id="2756"/>
    <lineage>
        <taxon>Bacteria</taxon>
        <taxon>Bacillati</taxon>
        <taxon>Bacillota</taxon>
        <taxon>Bacilli</taxon>
        <taxon>Bacillales</taxon>
        <taxon>Listeriaceae</taxon>
        <taxon>Brochothrix</taxon>
    </lineage>
</organism>
<feature type="transmembrane region" description="Helical" evidence="15">
    <location>
        <begin position="40"/>
        <end position="60"/>
    </location>
</feature>
<evidence type="ECO:0000256" key="6">
    <source>
        <dbReference type="ARBA" id="ARBA00022679"/>
    </source>
</evidence>
<dbReference type="Gene3D" id="1.10.3810.10">
    <property type="entry name" value="Biosynthetic peptidoglycan transglycosylase-like"/>
    <property type="match status" value="1"/>
</dbReference>
<dbReference type="GO" id="GO:0009002">
    <property type="term" value="F:serine-type D-Ala-D-Ala carboxypeptidase activity"/>
    <property type="evidence" value="ECO:0007669"/>
    <property type="project" value="UniProtKB-EC"/>
</dbReference>
<comment type="catalytic activity">
    <reaction evidence="12">
        <text>Preferential cleavage: (Ac)2-L-Lys-D-Ala-|-D-Ala. Also transpeptidation of peptidyl-alanyl moieties that are N-acyl substituents of D-alanine.</text>
        <dbReference type="EC" id="3.4.16.4"/>
    </reaction>
</comment>
<dbReference type="EMBL" id="OUNC01000014">
    <property type="protein sequence ID" value="SPP28489.1"/>
    <property type="molecule type" value="Genomic_DNA"/>
</dbReference>
<dbReference type="InterPro" id="IPR050396">
    <property type="entry name" value="Glycosyltr_51/Transpeptidase"/>
</dbReference>
<evidence type="ECO:0000256" key="7">
    <source>
        <dbReference type="ARBA" id="ARBA00022801"/>
    </source>
</evidence>
<feature type="compositionally biased region" description="Basic and acidic residues" evidence="14">
    <location>
        <begin position="762"/>
        <end position="779"/>
    </location>
</feature>
<dbReference type="GO" id="GO:0006508">
    <property type="term" value="P:proteolysis"/>
    <property type="evidence" value="ECO:0007669"/>
    <property type="project" value="UniProtKB-KW"/>
</dbReference>
<dbReference type="InterPro" id="IPR012338">
    <property type="entry name" value="Beta-lactam/transpept-like"/>
</dbReference>
<dbReference type="GO" id="GO:0008658">
    <property type="term" value="F:penicillin binding"/>
    <property type="evidence" value="ECO:0007669"/>
    <property type="project" value="InterPro"/>
</dbReference>
<keyword evidence="4" id="KW-0645">Protease</keyword>
<evidence type="ECO:0000256" key="12">
    <source>
        <dbReference type="ARBA" id="ARBA00034000"/>
    </source>
</evidence>
<dbReference type="GO" id="GO:0008955">
    <property type="term" value="F:peptidoglycan glycosyltransferase activity"/>
    <property type="evidence" value="ECO:0007669"/>
    <property type="project" value="UniProtKB-EC"/>
</dbReference>
<keyword evidence="8" id="KW-0133">Cell shape</keyword>
<evidence type="ECO:0000259" key="17">
    <source>
        <dbReference type="Pfam" id="PF00912"/>
    </source>
</evidence>
<evidence type="ECO:0000256" key="10">
    <source>
        <dbReference type="ARBA" id="ARBA00023268"/>
    </source>
</evidence>